<dbReference type="Pfam" id="PF13403">
    <property type="entry name" value="Hint_2"/>
    <property type="match status" value="1"/>
</dbReference>
<sequence length="310" mass="32782">MPTNYEAQGNVLLSGVTFNGTEGAPGSSLNWGGLFSADDTSGTIVDQDDDGRLDAGVDTFASGGATFTGYTISGGDGVEYPVFTDGGGNYALVIPDATTQTLVANSGTSNTFQSETSDSNVYLCFGKGTLISTPEGARAVETLSMGDPVLTPDGRSVPVKWVWTQEVSTRFGPADRLQPVRLRAGALGDGLPQRDLVLTADHALLIDGMLVNASALVNGDTIDWLPLSELGESFAVYHIETEDHEIILAEATPSETYIDHVGRRSFDNYADYIAQFGEEPALAEMPMPRVSSRRLLPPALKARLAGNRAA</sequence>
<dbReference type="RefSeq" id="WP_052244374.1">
    <property type="nucleotide sequence ID" value="NZ_JSUQ01000006.1"/>
</dbReference>
<name>A0A0B3S009_9RHOB</name>
<evidence type="ECO:0000313" key="2">
    <source>
        <dbReference type="EMBL" id="KHQ53682.1"/>
    </source>
</evidence>
<protein>
    <submittedName>
        <fullName evidence="2">Hint domain protein</fullName>
    </submittedName>
</protein>
<gene>
    <name evidence="2" type="ORF">OA50_01670</name>
</gene>
<accession>A0A0B3S009</accession>
<reference evidence="2 3" key="1">
    <citation type="submission" date="2014-10" db="EMBL/GenBank/DDBJ databases">
        <title>Genome sequence of Ponticoccus sp. strain UMTAT08 isolated from clonal culture of toxic dinoflagellate Alexandrium tamiyavanichii.</title>
        <authorList>
            <person name="Gan H.Y."/>
            <person name="Muhd D.-D."/>
            <person name="Mohd Noor M.E."/>
            <person name="Yeong Y.S."/>
            <person name="Usup G."/>
        </authorList>
    </citation>
    <scope>NUCLEOTIDE SEQUENCE [LARGE SCALE GENOMIC DNA]</scope>
    <source>
        <strain evidence="2 3">UMTAT08</strain>
    </source>
</reference>
<comment type="caution">
    <text evidence="2">The sequence shown here is derived from an EMBL/GenBank/DDBJ whole genome shotgun (WGS) entry which is preliminary data.</text>
</comment>
<dbReference type="AlphaFoldDB" id="A0A0B3S009"/>
<dbReference type="Proteomes" id="UP000030960">
    <property type="component" value="Unassembled WGS sequence"/>
</dbReference>
<dbReference type="EMBL" id="JSUQ01000006">
    <property type="protein sequence ID" value="KHQ53682.1"/>
    <property type="molecule type" value="Genomic_DNA"/>
</dbReference>
<evidence type="ECO:0000313" key="3">
    <source>
        <dbReference type="Proteomes" id="UP000030960"/>
    </source>
</evidence>
<dbReference type="SUPFAM" id="SSF51294">
    <property type="entry name" value="Hedgehog/intein (Hint) domain"/>
    <property type="match status" value="1"/>
</dbReference>
<keyword evidence="3" id="KW-1185">Reference proteome</keyword>
<dbReference type="OrthoDB" id="6305173at2"/>
<dbReference type="InterPro" id="IPR028992">
    <property type="entry name" value="Hedgehog/Intein_dom"/>
</dbReference>
<dbReference type="InterPro" id="IPR036844">
    <property type="entry name" value="Hint_dom_sf"/>
</dbReference>
<evidence type="ECO:0000259" key="1">
    <source>
        <dbReference type="Pfam" id="PF13403"/>
    </source>
</evidence>
<dbReference type="Gene3D" id="2.170.16.10">
    <property type="entry name" value="Hedgehog/Intein (Hint) domain"/>
    <property type="match status" value="1"/>
</dbReference>
<proteinExistence type="predicted"/>
<dbReference type="STRING" id="561184.SAMN05216376_101184"/>
<organism evidence="2 3">
    <name type="scientific">Mameliella alba</name>
    <dbReference type="NCBI Taxonomy" id="561184"/>
    <lineage>
        <taxon>Bacteria</taxon>
        <taxon>Pseudomonadati</taxon>
        <taxon>Pseudomonadota</taxon>
        <taxon>Alphaproteobacteria</taxon>
        <taxon>Rhodobacterales</taxon>
        <taxon>Roseobacteraceae</taxon>
        <taxon>Mameliella</taxon>
    </lineage>
</organism>
<feature type="domain" description="Hedgehog/Intein (Hint)" evidence="1">
    <location>
        <begin position="124"/>
        <end position="259"/>
    </location>
</feature>